<dbReference type="GO" id="GO:0016020">
    <property type="term" value="C:membrane"/>
    <property type="evidence" value="ECO:0007669"/>
    <property type="project" value="InterPro"/>
</dbReference>
<feature type="domain" description="Solute-binding protein family 3/N-terminal" evidence="5">
    <location>
        <begin position="35"/>
        <end position="253"/>
    </location>
</feature>
<gene>
    <name evidence="6" type="primary">ssuA_5</name>
    <name evidence="6" type="ORF">SPTER_36430</name>
</gene>
<dbReference type="SMART" id="SM00062">
    <property type="entry name" value="PBPb"/>
    <property type="match status" value="1"/>
</dbReference>
<evidence type="ECO:0000256" key="1">
    <source>
        <dbReference type="ARBA" id="ARBA00004418"/>
    </source>
</evidence>
<comment type="similarity">
    <text evidence="2">Belongs to the bacterial solute-binding protein SsuA/TauA family.</text>
</comment>
<dbReference type="GO" id="GO:0042597">
    <property type="term" value="C:periplasmic space"/>
    <property type="evidence" value="ECO:0007669"/>
    <property type="project" value="UniProtKB-SubCell"/>
</dbReference>
<evidence type="ECO:0000313" key="6">
    <source>
        <dbReference type="EMBL" id="QDR82220.1"/>
    </source>
</evidence>
<sequence>MKKQIVFMLIILLVLTAAGWSIKQTNRPAAQNPATINIAYVKLPLNVPSIIEKKLELFEKEFAGDNIKVAFPEITEGPKMTAALASGSLDFCSALGGTSAILAAANGLDIKIIGIHSRAPRAFVIMTKDPAIQTVADLKGWTVAGPKGTILHQLLLAALKQQRIAGDTVKFVNTGIPQGVTALMAGNADAALVAGPAVPQAVAAGARIITTGEGLLDATIVIAVEGKFLREHPELVKRYMKVHRQSLAYMQSHPDEVYRLTAEETGIAVEDVQKMYGWYDFKPTITGDDIRDLEKTQDFLLQNGLLTQTVEIPKLIKDMSTEF</sequence>
<evidence type="ECO:0000256" key="4">
    <source>
        <dbReference type="ARBA" id="ARBA00022729"/>
    </source>
</evidence>
<proteinExistence type="inferred from homology"/>
<dbReference type="AlphaFoldDB" id="A0A517DXY4"/>
<dbReference type="Pfam" id="PF09084">
    <property type="entry name" value="NMT1"/>
    <property type="match status" value="1"/>
</dbReference>
<keyword evidence="4" id="KW-0732">Signal</keyword>
<dbReference type="SUPFAM" id="SSF53850">
    <property type="entry name" value="Periplasmic binding protein-like II"/>
    <property type="match status" value="1"/>
</dbReference>
<keyword evidence="3" id="KW-0813">Transport</keyword>
<evidence type="ECO:0000256" key="3">
    <source>
        <dbReference type="ARBA" id="ARBA00022448"/>
    </source>
</evidence>
<dbReference type="OrthoDB" id="9814375at2"/>
<dbReference type="InterPro" id="IPR001638">
    <property type="entry name" value="Solute-binding_3/MltF_N"/>
</dbReference>
<dbReference type="InterPro" id="IPR010067">
    <property type="entry name" value="ABC_SsuA_sub-bd"/>
</dbReference>
<dbReference type="GO" id="GO:0042626">
    <property type="term" value="F:ATPase-coupled transmembrane transporter activity"/>
    <property type="evidence" value="ECO:0007669"/>
    <property type="project" value="InterPro"/>
</dbReference>
<name>A0A517DXY4_9FIRM</name>
<dbReference type="CDD" id="cd01008">
    <property type="entry name" value="PBP2_NrtA_SsuA_CpmA_like"/>
    <property type="match status" value="1"/>
</dbReference>
<dbReference type="KEGG" id="sted:SPTER_36430"/>
<reference evidence="6 7" key="1">
    <citation type="submission" date="2019-02" db="EMBL/GenBank/DDBJ databases">
        <title>Closed genome of Sporomusa termitida DSM 4440.</title>
        <authorList>
            <person name="Poehlein A."/>
            <person name="Daniel R."/>
        </authorList>
    </citation>
    <scope>NUCLEOTIDE SEQUENCE [LARGE SCALE GENOMIC DNA]</scope>
    <source>
        <strain evidence="6 7">DSM 4440</strain>
    </source>
</reference>
<dbReference type="Proteomes" id="UP000320776">
    <property type="component" value="Chromosome"/>
</dbReference>
<comment type="subcellular location">
    <subcellularLocation>
        <location evidence="1">Periplasm</location>
    </subcellularLocation>
</comment>
<evidence type="ECO:0000259" key="5">
    <source>
        <dbReference type="SMART" id="SM00062"/>
    </source>
</evidence>
<dbReference type="NCBIfam" id="TIGR01728">
    <property type="entry name" value="SsuA_fam"/>
    <property type="match status" value="1"/>
</dbReference>
<accession>A0A517DXY4</accession>
<dbReference type="PANTHER" id="PTHR30024:SF42">
    <property type="entry name" value="ALIPHATIC SULFONATES-BINDING PROTEIN-RELATED"/>
    <property type="match status" value="1"/>
</dbReference>
<protein>
    <submittedName>
        <fullName evidence="6">Aliphatic sulfonates-binding protein</fullName>
    </submittedName>
</protein>
<dbReference type="Gene3D" id="3.40.190.10">
    <property type="entry name" value="Periplasmic binding protein-like II"/>
    <property type="match status" value="2"/>
</dbReference>
<dbReference type="InterPro" id="IPR015168">
    <property type="entry name" value="SsuA/THI5"/>
</dbReference>
<keyword evidence="7" id="KW-1185">Reference proteome</keyword>
<dbReference type="PANTHER" id="PTHR30024">
    <property type="entry name" value="ALIPHATIC SULFONATES-BINDING PROTEIN-RELATED"/>
    <property type="match status" value="1"/>
</dbReference>
<dbReference type="RefSeq" id="WP_144351629.1">
    <property type="nucleotide sequence ID" value="NZ_CP036259.1"/>
</dbReference>
<evidence type="ECO:0000313" key="7">
    <source>
        <dbReference type="Proteomes" id="UP000320776"/>
    </source>
</evidence>
<dbReference type="EMBL" id="CP036259">
    <property type="protein sequence ID" value="QDR82220.1"/>
    <property type="molecule type" value="Genomic_DNA"/>
</dbReference>
<organism evidence="6 7">
    <name type="scientific">Sporomusa termitida</name>
    <dbReference type="NCBI Taxonomy" id="2377"/>
    <lineage>
        <taxon>Bacteria</taxon>
        <taxon>Bacillati</taxon>
        <taxon>Bacillota</taxon>
        <taxon>Negativicutes</taxon>
        <taxon>Selenomonadales</taxon>
        <taxon>Sporomusaceae</taxon>
        <taxon>Sporomusa</taxon>
    </lineage>
</organism>
<evidence type="ECO:0000256" key="2">
    <source>
        <dbReference type="ARBA" id="ARBA00010742"/>
    </source>
</evidence>